<dbReference type="PRINTS" id="PR00141">
    <property type="entry name" value="PROTEASOME"/>
</dbReference>
<dbReference type="RefSeq" id="XP_023160944.1">
    <property type="nucleotide sequence ID" value="XM_023305176.2"/>
</dbReference>
<dbReference type="PROSITE" id="PS51476">
    <property type="entry name" value="PROTEASOME_BETA_2"/>
    <property type="match status" value="1"/>
</dbReference>
<dbReference type="GO" id="GO:0005839">
    <property type="term" value="C:proteasome core complex"/>
    <property type="evidence" value="ECO:0007669"/>
    <property type="project" value="InterPro"/>
</dbReference>
<dbReference type="InterPro" id="IPR000243">
    <property type="entry name" value="Pept_T1A_subB"/>
</dbReference>
<dbReference type="OrthoDB" id="37597at2759"/>
<sequence>MALEAISGVNKLPFMNKFDEVQKNWDLQQIEMATSNFTNPYSLMAPPFENPAVNLPKILEHCKVRMDFDHGTTTLGFKYQGGVVLCADSRATSGQYIGSQTMKKIVELNNYMLGTLAGGAADCVYWDRVLARECRLHELRYKRRIAVDAAARMMCNICAEYKGMGLVMGMILAGCDDEGSKLIYVDSEGMRSHGSVFSVGSGSPYALGVLDTGYRWDMTNEEAFDLARRGIYHATRKDAYSGGIVRLYHINEKGWRNISNTDCHELHDMFENEPVNYANNPNMPCTSREWILHKVRQDVLSQVAAVTAEKALKVKDRLVSQNR</sequence>
<dbReference type="GO" id="GO:0005737">
    <property type="term" value="C:cytoplasm"/>
    <property type="evidence" value="ECO:0007669"/>
    <property type="project" value="TreeGrafter"/>
</dbReference>
<evidence type="ECO:0000256" key="1">
    <source>
        <dbReference type="ARBA" id="ARBA00001198"/>
    </source>
</evidence>
<keyword evidence="8 14" id="KW-0647">Proteasome</keyword>
<evidence type="ECO:0000313" key="13">
    <source>
        <dbReference type="Proteomes" id="UP000504633"/>
    </source>
</evidence>
<name>A0A6J1L7K7_DROHY</name>
<dbReference type="KEGG" id="dhe:111592770"/>
<dbReference type="AlphaFoldDB" id="A0A6J1L7K7"/>
<dbReference type="PANTHER" id="PTHR32194">
    <property type="entry name" value="METALLOPROTEASE TLDD"/>
    <property type="match status" value="1"/>
</dbReference>
<evidence type="ECO:0000256" key="4">
    <source>
        <dbReference type="ARBA" id="ARBA00022490"/>
    </source>
</evidence>
<reference evidence="14" key="1">
    <citation type="submission" date="2025-08" db="UniProtKB">
        <authorList>
            <consortium name="RefSeq"/>
        </authorList>
    </citation>
    <scope>IDENTIFICATION</scope>
    <source>
        <strain evidence="14">15085-1641.00</strain>
        <tissue evidence="14">Whole body</tissue>
    </source>
</reference>
<dbReference type="GO" id="GO:0051603">
    <property type="term" value="P:proteolysis involved in protein catabolic process"/>
    <property type="evidence" value="ECO:0007669"/>
    <property type="project" value="InterPro"/>
</dbReference>
<dbReference type="OMA" id="ELNDYML"/>
<accession>A0A6J1L7K7</accession>
<evidence type="ECO:0000256" key="6">
    <source>
        <dbReference type="ARBA" id="ARBA00022698"/>
    </source>
</evidence>
<evidence type="ECO:0000256" key="9">
    <source>
        <dbReference type="ARBA" id="ARBA00023145"/>
    </source>
</evidence>
<dbReference type="SUPFAM" id="SSF56235">
    <property type="entry name" value="N-terminal nucleophile aminohydrolases (Ntn hydrolases)"/>
    <property type="match status" value="1"/>
</dbReference>
<keyword evidence="5" id="KW-0645">Protease</keyword>
<keyword evidence="13" id="KW-1185">Reference proteome</keyword>
<gene>
    <name evidence="14" type="primary">LOC111592770</name>
</gene>
<evidence type="ECO:0000256" key="2">
    <source>
        <dbReference type="ARBA" id="ARBA00004123"/>
    </source>
</evidence>
<evidence type="ECO:0000256" key="12">
    <source>
        <dbReference type="PIRSR" id="PIRSR600243-1"/>
    </source>
</evidence>
<dbReference type="Proteomes" id="UP000504633">
    <property type="component" value="Unplaced"/>
</dbReference>
<dbReference type="PANTHER" id="PTHR32194:SF3">
    <property type="entry name" value="PROTEASOME SUBUNIT BETA"/>
    <property type="match status" value="1"/>
</dbReference>
<evidence type="ECO:0000256" key="8">
    <source>
        <dbReference type="ARBA" id="ARBA00022942"/>
    </source>
</evidence>
<dbReference type="EC" id="3.4.25.1" evidence="3"/>
<dbReference type="Gene3D" id="3.60.20.10">
    <property type="entry name" value="Glutamine Phosphoribosylpyrophosphate, subunit 1, domain 1"/>
    <property type="match status" value="1"/>
</dbReference>
<evidence type="ECO:0000256" key="11">
    <source>
        <dbReference type="ARBA" id="ARBA00026071"/>
    </source>
</evidence>
<dbReference type="GeneID" id="111592770"/>
<keyword evidence="9" id="KW-0865">Zymogen</keyword>
<protein>
    <recommendedName>
        <fullName evidence="3">proteasome endopeptidase complex</fullName>
        <ecNumber evidence="3">3.4.25.1</ecNumber>
    </recommendedName>
</protein>
<proteinExistence type="predicted"/>
<comment type="subcellular location">
    <subcellularLocation>
        <location evidence="2">Nucleus</location>
    </subcellularLocation>
</comment>
<keyword evidence="7" id="KW-0378">Hydrolase</keyword>
<evidence type="ECO:0000256" key="5">
    <source>
        <dbReference type="ARBA" id="ARBA00022670"/>
    </source>
</evidence>
<comment type="catalytic activity">
    <reaction evidence="1">
        <text>Cleavage of peptide bonds with very broad specificity.</text>
        <dbReference type="EC" id="3.4.25.1"/>
    </reaction>
</comment>
<dbReference type="GO" id="GO:0004298">
    <property type="term" value="F:threonine-type endopeptidase activity"/>
    <property type="evidence" value="ECO:0007669"/>
    <property type="project" value="UniProtKB-KW"/>
</dbReference>
<dbReference type="CTD" id="37690"/>
<comment type="function">
    <text evidence="10">Non-catalytic component of the proteasome, a multicatalytic proteinase complex which is characterized by its ability to cleave peptides with Arg, Phe, Tyr, Leu, and Glu adjacent to the leaving group at neutral or slightly basic pH. The proteasome has an ATP-dependent proteolytic activity.</text>
</comment>
<dbReference type="GO" id="GO:0005634">
    <property type="term" value="C:nucleus"/>
    <property type="evidence" value="ECO:0007669"/>
    <property type="project" value="UniProtKB-SubCell"/>
</dbReference>
<dbReference type="InterPro" id="IPR016050">
    <property type="entry name" value="Proteasome_bsu_CS"/>
</dbReference>
<evidence type="ECO:0000313" key="14">
    <source>
        <dbReference type="RefSeq" id="XP_023160944.1"/>
    </source>
</evidence>
<dbReference type="InterPro" id="IPR001353">
    <property type="entry name" value="Proteasome_sua/b"/>
</dbReference>
<comment type="subunit">
    <text evidence="11">The 26S proteasome consists of a 20S proteasome core and two 19S regulatory subunits. The 20S proteasome core is composed of 28 subunits that are arranged in four stacked rings, resulting in a barrel-shaped structure. The two end rings are each formed by seven alpha subunits, and the two central rings are each formed by seven beta subunits. The catalytic chamber with the active sites is on the inside of the barrel.</text>
</comment>
<evidence type="ECO:0000256" key="7">
    <source>
        <dbReference type="ARBA" id="ARBA00022801"/>
    </source>
</evidence>
<dbReference type="InterPro" id="IPR029055">
    <property type="entry name" value="Ntn_hydrolases_N"/>
</dbReference>
<feature type="active site" description="Nucleophile" evidence="12">
    <location>
        <position position="72"/>
    </location>
</feature>
<dbReference type="PROSITE" id="PS00854">
    <property type="entry name" value="PROTEASOME_BETA_1"/>
    <property type="match status" value="1"/>
</dbReference>
<dbReference type="CDD" id="cd03761">
    <property type="entry name" value="proteasome_beta_type_5"/>
    <property type="match status" value="1"/>
</dbReference>
<evidence type="ECO:0000256" key="3">
    <source>
        <dbReference type="ARBA" id="ARBA00012039"/>
    </source>
</evidence>
<dbReference type="InterPro" id="IPR023333">
    <property type="entry name" value="Proteasome_suB-type"/>
</dbReference>
<keyword evidence="6" id="KW-0888">Threonine protease</keyword>
<evidence type="ECO:0000256" key="10">
    <source>
        <dbReference type="ARBA" id="ARBA00024953"/>
    </source>
</evidence>
<keyword evidence="4" id="KW-0963">Cytoplasm</keyword>
<organism evidence="13 14">
    <name type="scientific">Drosophila hydei</name>
    <name type="common">Fruit fly</name>
    <dbReference type="NCBI Taxonomy" id="7224"/>
    <lineage>
        <taxon>Eukaryota</taxon>
        <taxon>Metazoa</taxon>
        <taxon>Ecdysozoa</taxon>
        <taxon>Arthropoda</taxon>
        <taxon>Hexapoda</taxon>
        <taxon>Insecta</taxon>
        <taxon>Pterygota</taxon>
        <taxon>Neoptera</taxon>
        <taxon>Endopterygota</taxon>
        <taxon>Diptera</taxon>
        <taxon>Brachycera</taxon>
        <taxon>Muscomorpha</taxon>
        <taxon>Ephydroidea</taxon>
        <taxon>Drosophilidae</taxon>
        <taxon>Drosophila</taxon>
    </lineage>
</organism>
<dbReference type="Pfam" id="PF00227">
    <property type="entry name" value="Proteasome"/>
    <property type="match status" value="1"/>
</dbReference>